<reference evidence="1" key="1">
    <citation type="submission" date="2023-04" db="EMBL/GenBank/DDBJ databases">
        <title>Ambrosiozyma monospora NBRC 10751.</title>
        <authorList>
            <person name="Ichikawa N."/>
            <person name="Sato H."/>
            <person name="Tonouchi N."/>
        </authorList>
    </citation>
    <scope>NUCLEOTIDE SEQUENCE</scope>
    <source>
        <strain evidence="1">NBRC 10751</strain>
    </source>
</reference>
<dbReference type="Proteomes" id="UP001165064">
    <property type="component" value="Unassembled WGS sequence"/>
</dbReference>
<proteinExistence type="predicted"/>
<organism evidence="1 2">
    <name type="scientific">Ambrosiozyma monospora</name>
    <name type="common">Yeast</name>
    <name type="synonym">Endomycopsis monosporus</name>
    <dbReference type="NCBI Taxonomy" id="43982"/>
    <lineage>
        <taxon>Eukaryota</taxon>
        <taxon>Fungi</taxon>
        <taxon>Dikarya</taxon>
        <taxon>Ascomycota</taxon>
        <taxon>Saccharomycotina</taxon>
        <taxon>Pichiomycetes</taxon>
        <taxon>Pichiales</taxon>
        <taxon>Pichiaceae</taxon>
        <taxon>Ambrosiozyma</taxon>
    </lineage>
</organism>
<dbReference type="EMBL" id="BSXS01000001">
    <property type="protein sequence ID" value="GME70115.1"/>
    <property type="molecule type" value="Genomic_DNA"/>
</dbReference>
<keyword evidence="2" id="KW-1185">Reference proteome</keyword>
<protein>
    <submittedName>
        <fullName evidence="1">Unnamed protein product</fullName>
    </submittedName>
</protein>
<comment type="caution">
    <text evidence="1">The sequence shown here is derived from an EMBL/GenBank/DDBJ whole genome shotgun (WGS) entry which is preliminary data.</text>
</comment>
<name>A0ACB5SR01_AMBMO</name>
<evidence type="ECO:0000313" key="2">
    <source>
        <dbReference type="Proteomes" id="UP001165064"/>
    </source>
</evidence>
<gene>
    <name evidence="1" type="ORF">Amon02_000003600</name>
</gene>
<accession>A0ACB5SR01</accession>
<sequence>MNGNSKLVESNPVATRLIAMPFIRWWHARPRPFSQMLLLLCYTHGLNNAFKSVFDIAQIDLTFNTVQGIAKLFHKSTKLGRLLKENCGGKAMVSDCNTRFSSKFFVIEPSYIVFLKSPYNELNLIDRLDAKHQAT</sequence>
<evidence type="ECO:0000313" key="1">
    <source>
        <dbReference type="EMBL" id="GME70115.1"/>
    </source>
</evidence>